<accession>B3CIC5</accession>
<comment type="caution">
    <text evidence="1">The sequence shown here is derived from an EMBL/GenBank/DDBJ whole genome shotgun (WGS) entry which is preliminary data.</text>
</comment>
<dbReference type="Proteomes" id="UP000004596">
    <property type="component" value="Unassembled WGS sequence"/>
</dbReference>
<evidence type="ECO:0000313" key="1">
    <source>
        <dbReference type="EMBL" id="EDV05675.1"/>
    </source>
</evidence>
<reference evidence="1 2" key="2">
    <citation type="submission" date="2008-04" db="EMBL/GenBank/DDBJ databases">
        <authorList>
            <person name="Fulton L."/>
            <person name="Clifton S."/>
            <person name="Fulton B."/>
            <person name="Xu J."/>
            <person name="Minx P."/>
            <person name="Pepin K.H."/>
            <person name="Johnson M."/>
            <person name="Thiruvilangam P."/>
            <person name="Bhonagiri V."/>
            <person name="Nash W.E."/>
            <person name="Mardis E.R."/>
            <person name="Wilson R.K."/>
        </authorList>
    </citation>
    <scope>NUCLEOTIDE SEQUENCE [LARGE SCALE GENOMIC DNA]</scope>
    <source>
        <strain evidence="1 2">DSM 17393</strain>
    </source>
</reference>
<sequence length="67" mass="7638">MTKVGHKQVVGKQTGRNQYSILAQIYSIVHTFTSFNGTERDKESDLTVIPVDYIPISFNFAYLKGKR</sequence>
<proteinExistence type="predicted"/>
<name>B3CIC5_9BACE</name>
<protein>
    <submittedName>
        <fullName evidence="1">Uncharacterized protein</fullName>
    </submittedName>
</protein>
<dbReference type="STRING" id="471870.BACINT_04823"/>
<gene>
    <name evidence="1" type="ORF">BACINT_04823</name>
</gene>
<reference evidence="1 2" key="1">
    <citation type="submission" date="2008-04" db="EMBL/GenBank/DDBJ databases">
        <title>Draft genome sequence of Bacteroides intestinalis (DSM 17393).</title>
        <authorList>
            <person name="Sudarsanam P."/>
            <person name="Ley R."/>
            <person name="Guruge J."/>
            <person name="Turnbaugh P.J."/>
            <person name="Mahowald M."/>
            <person name="Liep D."/>
            <person name="Gordon J."/>
        </authorList>
    </citation>
    <scope>NUCLEOTIDE SEQUENCE [LARGE SCALE GENOMIC DNA]</scope>
    <source>
        <strain evidence="1 2">DSM 17393</strain>
    </source>
</reference>
<organism evidence="1 2">
    <name type="scientific">Bacteroides intestinalis DSM 17393</name>
    <dbReference type="NCBI Taxonomy" id="471870"/>
    <lineage>
        <taxon>Bacteria</taxon>
        <taxon>Pseudomonadati</taxon>
        <taxon>Bacteroidota</taxon>
        <taxon>Bacteroidia</taxon>
        <taxon>Bacteroidales</taxon>
        <taxon>Bacteroidaceae</taxon>
        <taxon>Bacteroides</taxon>
    </lineage>
</organism>
<dbReference type="AlphaFoldDB" id="B3CIC5"/>
<evidence type="ECO:0000313" key="2">
    <source>
        <dbReference type="Proteomes" id="UP000004596"/>
    </source>
</evidence>
<dbReference type="EMBL" id="ABJL02000008">
    <property type="protein sequence ID" value="EDV05675.1"/>
    <property type="molecule type" value="Genomic_DNA"/>
</dbReference>